<dbReference type="SUPFAM" id="SSF82171">
    <property type="entry name" value="DPP6 N-terminal domain-like"/>
    <property type="match status" value="1"/>
</dbReference>
<feature type="region of interest" description="Disordered" evidence="2">
    <location>
        <begin position="327"/>
        <end position="356"/>
    </location>
</feature>
<gene>
    <name evidence="4" type="ORF">LRS13_01955</name>
</gene>
<evidence type="ECO:0000313" key="4">
    <source>
        <dbReference type="EMBL" id="UUY04320.1"/>
    </source>
</evidence>
<accession>A0ABY5PI45</accession>
<proteinExistence type="inferred from homology"/>
<feature type="chain" id="PRO_5045346661" evidence="3">
    <location>
        <begin position="28"/>
        <end position="568"/>
    </location>
</feature>
<dbReference type="Proteomes" id="UP001058860">
    <property type="component" value="Chromosome"/>
</dbReference>
<evidence type="ECO:0000256" key="2">
    <source>
        <dbReference type="SAM" id="MobiDB-lite"/>
    </source>
</evidence>
<dbReference type="EMBL" id="CP088295">
    <property type="protein sequence ID" value="UUY04320.1"/>
    <property type="molecule type" value="Genomic_DNA"/>
</dbReference>
<dbReference type="RefSeq" id="WP_353864804.1">
    <property type="nucleotide sequence ID" value="NZ_CP088295.1"/>
</dbReference>
<comment type="similarity">
    <text evidence="1">Belongs to the TolB family.</text>
</comment>
<protein>
    <submittedName>
        <fullName evidence="4">Uncharacterized protein</fullName>
    </submittedName>
</protein>
<organism evidence="4 5">
    <name type="scientific">Svornostia abyssi</name>
    <dbReference type="NCBI Taxonomy" id="2898438"/>
    <lineage>
        <taxon>Bacteria</taxon>
        <taxon>Bacillati</taxon>
        <taxon>Actinomycetota</taxon>
        <taxon>Thermoleophilia</taxon>
        <taxon>Solirubrobacterales</taxon>
        <taxon>Baekduiaceae</taxon>
        <taxon>Svornostia</taxon>
    </lineage>
</organism>
<feature type="signal peptide" evidence="3">
    <location>
        <begin position="1"/>
        <end position="27"/>
    </location>
</feature>
<dbReference type="PANTHER" id="PTHR36842:SF1">
    <property type="entry name" value="PROTEIN TOLB"/>
    <property type="match status" value="1"/>
</dbReference>
<sequence length="568" mass="57511">MLHTLVRRAVVALPFVALLGAAGTADAAPLNVTGILALTPQGETPARTSSTVSSAPSTSADGMITAYVSNAGDLAADHPAGTSQVYIRDRRRGITRLVSRATGVAGAPGAGSSSAPSISADGRYIAFVTASNNIDTEDGDDNQDVFVRDISSNVTRLISRGTANGAANGTSNQPSISPDGRYVAFSSNANNLATGDSDGTKDVYVHDRVTRDSKLVSIGLDGLPALGDSTRPDISVTGGAVAYESTASNLAAGDALLLSDVFVFDVKKLTTTLVSRQTGVDGAAGLGGSFAPSISADGRYIAFESDADLAGGNLLIRDVYVRDRTTNETELVSRQSGPAGPAANGTSDEPDISPDGGYVAFRSTAANLSTADADPTGDVFVRDLTDGALSLVSRAKDGPAADGSSSEPSVTAAAGAVVFASRATNLVTPAPTGGSNVYSTALRGTLTVVGTEPPSINAALSRFDTDVSCNLMCVVWATGKITVTDANGVSVSRNAAGYGAQSINAGTTRNVAVYLLPASVSWLKRELAAGKTASVEIKLQAFGMRGEKATGYSRGPITLPAPPAPPAT</sequence>
<name>A0ABY5PI45_9ACTN</name>
<dbReference type="InterPro" id="IPR011042">
    <property type="entry name" value="6-blade_b-propeller_TolB-like"/>
</dbReference>
<evidence type="ECO:0000256" key="3">
    <source>
        <dbReference type="SAM" id="SignalP"/>
    </source>
</evidence>
<dbReference type="PANTHER" id="PTHR36842">
    <property type="entry name" value="PROTEIN TOLB HOMOLOG"/>
    <property type="match status" value="1"/>
</dbReference>
<dbReference type="Gene3D" id="2.120.10.30">
    <property type="entry name" value="TolB, C-terminal domain"/>
    <property type="match status" value="1"/>
</dbReference>
<reference evidence="5" key="1">
    <citation type="submission" date="2021-11" db="EMBL/GenBank/DDBJ databases">
        <title>Cultivation dependent microbiological survey of springs from the worlds oldest radium mine currently devoted to the extraction of radon-saturated water.</title>
        <authorList>
            <person name="Kapinusova G."/>
            <person name="Smrhova T."/>
            <person name="Strejcek M."/>
            <person name="Suman J."/>
            <person name="Jani K."/>
            <person name="Pajer P."/>
            <person name="Uhlik O."/>
        </authorList>
    </citation>
    <scope>NUCLEOTIDE SEQUENCE [LARGE SCALE GENOMIC DNA]</scope>
    <source>
        <strain evidence="5">J379</strain>
    </source>
</reference>
<dbReference type="Pfam" id="PF07676">
    <property type="entry name" value="PD40"/>
    <property type="match status" value="3"/>
</dbReference>
<evidence type="ECO:0000256" key="1">
    <source>
        <dbReference type="ARBA" id="ARBA00009820"/>
    </source>
</evidence>
<keyword evidence="5" id="KW-1185">Reference proteome</keyword>
<dbReference type="InterPro" id="IPR011659">
    <property type="entry name" value="WD40"/>
</dbReference>
<keyword evidence="3" id="KW-0732">Signal</keyword>
<evidence type="ECO:0000313" key="5">
    <source>
        <dbReference type="Proteomes" id="UP001058860"/>
    </source>
</evidence>